<dbReference type="AlphaFoldDB" id="A0A402D2P7"/>
<gene>
    <name evidence="1" type="ORF">CCAX7_19870</name>
</gene>
<protein>
    <submittedName>
        <fullName evidence="1">Uncharacterized protein</fullName>
    </submittedName>
</protein>
<organism evidence="1 2">
    <name type="scientific">Capsulimonas corticalis</name>
    <dbReference type="NCBI Taxonomy" id="2219043"/>
    <lineage>
        <taxon>Bacteria</taxon>
        <taxon>Bacillati</taxon>
        <taxon>Armatimonadota</taxon>
        <taxon>Armatimonadia</taxon>
        <taxon>Capsulimonadales</taxon>
        <taxon>Capsulimonadaceae</taxon>
        <taxon>Capsulimonas</taxon>
    </lineage>
</organism>
<dbReference type="Proteomes" id="UP000287394">
    <property type="component" value="Chromosome"/>
</dbReference>
<accession>A0A402D2P7</accession>
<reference evidence="1 2" key="1">
    <citation type="journal article" date="2019" name="Int. J. Syst. Evol. Microbiol.">
        <title>Capsulimonas corticalis gen. nov., sp. nov., an aerobic capsulated bacterium, of a novel bacterial order, Capsulimonadales ord. nov., of the class Armatimonadia of the phylum Armatimonadetes.</title>
        <authorList>
            <person name="Li J."/>
            <person name="Kudo C."/>
            <person name="Tonouchi A."/>
        </authorList>
    </citation>
    <scope>NUCLEOTIDE SEQUENCE [LARGE SCALE GENOMIC DNA]</scope>
    <source>
        <strain evidence="1 2">AX-7</strain>
    </source>
</reference>
<proteinExistence type="predicted"/>
<dbReference type="KEGG" id="ccot:CCAX7_19870"/>
<evidence type="ECO:0000313" key="2">
    <source>
        <dbReference type="Proteomes" id="UP000287394"/>
    </source>
</evidence>
<keyword evidence="2" id="KW-1185">Reference proteome</keyword>
<sequence length="151" mass="16448">MGATLCRNCGNRFPPVPAYQAPRAKSKALTVIIPIVIVVAVVVTFFVYVLSVAASLPTYNPAKMKSGMAAIKTAYAAQGIQVVWPYRQNGVRVKQVIPAGYTDQQAHDVKMKLSDDYERVRQDAGAGQGGNIYQFDDAGRPRGDMIMDQEP</sequence>
<evidence type="ECO:0000313" key="1">
    <source>
        <dbReference type="EMBL" id="BDI29936.1"/>
    </source>
</evidence>
<name>A0A402D2P7_9BACT</name>
<dbReference type="EMBL" id="AP025739">
    <property type="protein sequence ID" value="BDI29936.1"/>
    <property type="molecule type" value="Genomic_DNA"/>
</dbReference>